<organism evidence="2 3">
    <name type="scientific">Marinobacterium rhizophilum</name>
    <dbReference type="NCBI Taxonomy" id="420402"/>
    <lineage>
        <taxon>Bacteria</taxon>
        <taxon>Pseudomonadati</taxon>
        <taxon>Pseudomonadota</taxon>
        <taxon>Gammaproteobacteria</taxon>
        <taxon>Oceanospirillales</taxon>
        <taxon>Oceanospirillaceae</taxon>
        <taxon>Marinobacterium</taxon>
    </lineage>
</organism>
<dbReference type="Proteomes" id="UP001058461">
    <property type="component" value="Chromosome"/>
</dbReference>
<dbReference type="RefSeq" id="WP_255855197.1">
    <property type="nucleotide sequence ID" value="NZ_CP073347.1"/>
</dbReference>
<reference evidence="2" key="1">
    <citation type="submission" date="2021-04" db="EMBL/GenBank/DDBJ databases">
        <title>Oceanospirillales bacteria with DddD are important DMSP degraders in coastal seawater.</title>
        <authorList>
            <person name="Liu J."/>
        </authorList>
    </citation>
    <scope>NUCLEOTIDE SEQUENCE</scope>
    <source>
        <strain evidence="2">D13-1</strain>
    </source>
</reference>
<gene>
    <name evidence="2" type="ORF">KDW95_05070</name>
</gene>
<evidence type="ECO:0000313" key="2">
    <source>
        <dbReference type="EMBL" id="UTW13034.1"/>
    </source>
</evidence>
<name>A0ABY5HM51_9GAMM</name>
<dbReference type="EMBL" id="CP073347">
    <property type="protein sequence ID" value="UTW13034.1"/>
    <property type="molecule type" value="Genomic_DNA"/>
</dbReference>
<proteinExistence type="predicted"/>
<evidence type="ECO:0000313" key="3">
    <source>
        <dbReference type="Proteomes" id="UP001058461"/>
    </source>
</evidence>
<accession>A0ABY5HM51</accession>
<evidence type="ECO:0000256" key="1">
    <source>
        <dbReference type="SAM" id="MobiDB-lite"/>
    </source>
</evidence>
<feature type="compositionally biased region" description="Basic and acidic residues" evidence="1">
    <location>
        <begin position="1"/>
        <end position="13"/>
    </location>
</feature>
<feature type="region of interest" description="Disordered" evidence="1">
    <location>
        <begin position="47"/>
        <end position="68"/>
    </location>
</feature>
<keyword evidence="3" id="KW-1185">Reference proteome</keyword>
<sequence>METDKNSRKEIPRRTQKKRQGKCNLNSTAKAAETALFRNLQLRRRSCSVRRKSHEDGDNQRHQKNAPTLIRDDVHDLYVSFALPNRLVDFDVRASECAASTLTGDLLDQGT</sequence>
<feature type="region of interest" description="Disordered" evidence="1">
    <location>
        <begin position="1"/>
        <end position="26"/>
    </location>
</feature>
<protein>
    <submittedName>
        <fullName evidence="2">Uncharacterized protein</fullName>
    </submittedName>
</protein>